<dbReference type="Pfam" id="PF07686">
    <property type="entry name" value="V-set"/>
    <property type="match status" value="1"/>
</dbReference>
<comment type="subcellular location">
    <subcellularLocation>
        <location evidence="1">Membrane</location>
    </subcellularLocation>
</comment>
<dbReference type="PANTHER" id="PTHR24100:SF130">
    <property type="entry name" value="BUTYROPHILIN-LIKE PROTEIN 9"/>
    <property type="match status" value="1"/>
</dbReference>
<reference evidence="5" key="1">
    <citation type="submission" date="2025-08" db="UniProtKB">
        <authorList>
            <consortium name="Ensembl"/>
        </authorList>
    </citation>
    <scope>IDENTIFICATION</scope>
</reference>
<keyword evidence="3" id="KW-0393">Immunoglobulin domain</keyword>
<dbReference type="AlphaFoldDB" id="A0A673IBT6"/>
<evidence type="ECO:0000256" key="3">
    <source>
        <dbReference type="ARBA" id="ARBA00023319"/>
    </source>
</evidence>
<dbReference type="Proteomes" id="UP000472270">
    <property type="component" value="Unassembled WGS sequence"/>
</dbReference>
<evidence type="ECO:0000256" key="2">
    <source>
        <dbReference type="ARBA" id="ARBA00023136"/>
    </source>
</evidence>
<feature type="domain" description="Immunoglobulin V-set" evidence="4">
    <location>
        <begin position="24"/>
        <end position="110"/>
    </location>
</feature>
<evidence type="ECO:0000256" key="1">
    <source>
        <dbReference type="ARBA" id="ARBA00004370"/>
    </source>
</evidence>
<dbReference type="GO" id="GO:0001817">
    <property type="term" value="P:regulation of cytokine production"/>
    <property type="evidence" value="ECO:0007669"/>
    <property type="project" value="TreeGrafter"/>
</dbReference>
<sequence length="192" mass="22085">MEIKWWNKSDLVSQDFRLLVPTGPVRTDSGSDIILPVHLSPETNAVSMEIRWFKGTELIYQYKNGVSIQELRRGNIALTLRNVQQSDSGDYTYKLFHDRCQKTGVIHLQVRGKLQLLWLIYEIYLVTDTQTLTHKRLSERYKRLMEETKQLSEQGSPLHTSGKLHSNDIQISILQIIISVNITVGCLLVSCT</sequence>
<dbReference type="InterPro" id="IPR036179">
    <property type="entry name" value="Ig-like_dom_sf"/>
</dbReference>
<protein>
    <recommendedName>
        <fullName evidence="4">Immunoglobulin V-set domain-containing protein</fullName>
    </recommendedName>
</protein>
<reference evidence="5" key="2">
    <citation type="submission" date="2025-09" db="UniProtKB">
        <authorList>
            <consortium name="Ensembl"/>
        </authorList>
    </citation>
    <scope>IDENTIFICATION</scope>
</reference>
<dbReference type="GO" id="GO:0009897">
    <property type="term" value="C:external side of plasma membrane"/>
    <property type="evidence" value="ECO:0007669"/>
    <property type="project" value="TreeGrafter"/>
</dbReference>
<dbReference type="GO" id="GO:0050852">
    <property type="term" value="P:T cell receptor signaling pathway"/>
    <property type="evidence" value="ECO:0007669"/>
    <property type="project" value="TreeGrafter"/>
</dbReference>
<evidence type="ECO:0000313" key="5">
    <source>
        <dbReference type="Ensembl" id="ENSSRHP00000035173.1"/>
    </source>
</evidence>
<dbReference type="SUPFAM" id="SSF48726">
    <property type="entry name" value="Immunoglobulin"/>
    <property type="match status" value="1"/>
</dbReference>
<dbReference type="Gene3D" id="2.60.40.10">
    <property type="entry name" value="Immunoglobulins"/>
    <property type="match status" value="1"/>
</dbReference>
<accession>A0A673IBT6</accession>
<name>A0A673IBT6_9TELE</name>
<keyword evidence="2" id="KW-0472">Membrane</keyword>
<organism evidence="5 6">
    <name type="scientific">Sinocyclocheilus rhinocerous</name>
    <dbReference type="NCBI Taxonomy" id="307959"/>
    <lineage>
        <taxon>Eukaryota</taxon>
        <taxon>Metazoa</taxon>
        <taxon>Chordata</taxon>
        <taxon>Craniata</taxon>
        <taxon>Vertebrata</taxon>
        <taxon>Euteleostomi</taxon>
        <taxon>Actinopterygii</taxon>
        <taxon>Neopterygii</taxon>
        <taxon>Teleostei</taxon>
        <taxon>Ostariophysi</taxon>
        <taxon>Cypriniformes</taxon>
        <taxon>Cyprinidae</taxon>
        <taxon>Cyprininae</taxon>
        <taxon>Sinocyclocheilus</taxon>
    </lineage>
</organism>
<dbReference type="InterPro" id="IPR050504">
    <property type="entry name" value="IgSF_BTN/MOG"/>
</dbReference>
<dbReference type="GO" id="GO:0005102">
    <property type="term" value="F:signaling receptor binding"/>
    <property type="evidence" value="ECO:0007669"/>
    <property type="project" value="TreeGrafter"/>
</dbReference>
<evidence type="ECO:0000259" key="4">
    <source>
        <dbReference type="Pfam" id="PF07686"/>
    </source>
</evidence>
<evidence type="ECO:0000313" key="6">
    <source>
        <dbReference type="Proteomes" id="UP000472270"/>
    </source>
</evidence>
<keyword evidence="6" id="KW-1185">Reference proteome</keyword>
<dbReference type="Ensembl" id="ENSSRHT00000036203.1">
    <property type="protein sequence ID" value="ENSSRHP00000035173.1"/>
    <property type="gene ID" value="ENSSRHG00000018074.1"/>
</dbReference>
<proteinExistence type="predicted"/>
<dbReference type="InterPro" id="IPR013783">
    <property type="entry name" value="Ig-like_fold"/>
</dbReference>
<dbReference type="PANTHER" id="PTHR24100">
    <property type="entry name" value="BUTYROPHILIN"/>
    <property type="match status" value="1"/>
</dbReference>
<dbReference type="InterPro" id="IPR013106">
    <property type="entry name" value="Ig_V-set"/>
</dbReference>